<keyword evidence="3" id="KW-1185">Reference proteome</keyword>
<keyword evidence="1" id="KW-1133">Transmembrane helix</keyword>
<evidence type="ECO:0000256" key="1">
    <source>
        <dbReference type="SAM" id="Phobius"/>
    </source>
</evidence>
<gene>
    <name evidence="2" type="ORF">EYC80_002479</name>
</gene>
<protein>
    <submittedName>
        <fullName evidence="2">Uncharacterized protein</fullName>
    </submittedName>
</protein>
<evidence type="ECO:0000313" key="3">
    <source>
        <dbReference type="Proteomes" id="UP000326757"/>
    </source>
</evidence>
<evidence type="ECO:0000313" key="2">
    <source>
        <dbReference type="EMBL" id="KAB8297091.1"/>
    </source>
</evidence>
<comment type="caution">
    <text evidence="2">The sequence shown here is derived from an EMBL/GenBank/DDBJ whole genome shotgun (WGS) entry which is preliminary data.</text>
</comment>
<dbReference type="AlphaFoldDB" id="A0A5N6K435"/>
<keyword evidence="1" id="KW-0472">Membrane</keyword>
<keyword evidence="1" id="KW-0812">Transmembrane</keyword>
<reference evidence="2 3" key="1">
    <citation type="submission" date="2019-06" db="EMBL/GenBank/DDBJ databases">
        <title>Genome Sequence of the Brown Rot Fungal Pathogen Monilinia laxa.</title>
        <authorList>
            <person name="De Miccolis Angelini R.M."/>
            <person name="Landi L."/>
            <person name="Abate D."/>
            <person name="Pollastro S."/>
            <person name="Romanazzi G."/>
            <person name="Faretra F."/>
        </authorList>
    </citation>
    <scope>NUCLEOTIDE SEQUENCE [LARGE SCALE GENOMIC DNA]</scope>
    <source>
        <strain evidence="2 3">Mlax316</strain>
    </source>
</reference>
<dbReference type="Proteomes" id="UP000326757">
    <property type="component" value="Unassembled WGS sequence"/>
</dbReference>
<organism evidence="2 3">
    <name type="scientific">Monilinia laxa</name>
    <name type="common">Brown rot fungus</name>
    <name type="synonym">Sclerotinia laxa</name>
    <dbReference type="NCBI Taxonomy" id="61186"/>
    <lineage>
        <taxon>Eukaryota</taxon>
        <taxon>Fungi</taxon>
        <taxon>Dikarya</taxon>
        <taxon>Ascomycota</taxon>
        <taxon>Pezizomycotina</taxon>
        <taxon>Leotiomycetes</taxon>
        <taxon>Helotiales</taxon>
        <taxon>Sclerotiniaceae</taxon>
        <taxon>Monilinia</taxon>
    </lineage>
</organism>
<accession>A0A5N6K435</accession>
<dbReference type="EMBL" id="VIGI01000008">
    <property type="protein sequence ID" value="KAB8297091.1"/>
    <property type="molecule type" value="Genomic_DNA"/>
</dbReference>
<name>A0A5N6K435_MONLA</name>
<feature type="transmembrane region" description="Helical" evidence="1">
    <location>
        <begin position="47"/>
        <end position="72"/>
    </location>
</feature>
<proteinExistence type="predicted"/>
<sequence>MDDSFQARANPGHTLSSSIFQLALLLDISQFLNNFQHNTIPALTSHALVFTAVIPIFLYTPIISNTISYWVFCTLYTFSMPY</sequence>